<feature type="compositionally biased region" description="Polar residues" evidence="1">
    <location>
        <begin position="31"/>
        <end position="41"/>
    </location>
</feature>
<comment type="caution">
    <text evidence="2">The sequence shown here is derived from an EMBL/GenBank/DDBJ whole genome shotgun (WGS) entry which is preliminary data.</text>
</comment>
<feature type="region of interest" description="Disordered" evidence="1">
    <location>
        <begin position="1"/>
        <end position="92"/>
    </location>
</feature>
<feature type="compositionally biased region" description="Polar residues" evidence="1">
    <location>
        <begin position="80"/>
        <end position="90"/>
    </location>
</feature>
<keyword evidence="3" id="KW-1185">Reference proteome</keyword>
<reference evidence="2 3" key="1">
    <citation type="submission" date="2019-03" db="EMBL/GenBank/DDBJ databases">
        <title>First draft genome of Liparis tanakae, snailfish: a comprehensive survey of snailfish specific genes.</title>
        <authorList>
            <person name="Kim W."/>
            <person name="Song I."/>
            <person name="Jeong J.-H."/>
            <person name="Kim D."/>
            <person name="Kim S."/>
            <person name="Ryu S."/>
            <person name="Song J.Y."/>
            <person name="Lee S.K."/>
        </authorList>
    </citation>
    <scope>NUCLEOTIDE SEQUENCE [LARGE SCALE GENOMIC DNA]</scope>
    <source>
        <tissue evidence="2">Muscle</tissue>
    </source>
</reference>
<sequence>MLRSTTQHSQQELEERENQNQAAQHGMGSLETETLISTNTPGFGVREGEDEGDGCGCYRQTHHRHVDLERKDKGKRYQHKMNTGRAQRSSKYFCRHGSGPDLTVCFDDMRPSGFADDPGSEDVYFVRADEGTRMELDLSCERDARNNQD</sequence>
<evidence type="ECO:0000313" key="2">
    <source>
        <dbReference type="EMBL" id="TNN50104.1"/>
    </source>
</evidence>
<gene>
    <name evidence="2" type="ORF">EYF80_039710</name>
</gene>
<evidence type="ECO:0000313" key="3">
    <source>
        <dbReference type="Proteomes" id="UP000314294"/>
    </source>
</evidence>
<dbReference type="AlphaFoldDB" id="A0A4Z2GBL1"/>
<evidence type="ECO:0000256" key="1">
    <source>
        <dbReference type="SAM" id="MobiDB-lite"/>
    </source>
</evidence>
<dbReference type="Proteomes" id="UP000314294">
    <property type="component" value="Unassembled WGS sequence"/>
</dbReference>
<proteinExistence type="predicted"/>
<name>A0A4Z2GBL1_9TELE</name>
<dbReference type="EMBL" id="SRLO01000631">
    <property type="protein sequence ID" value="TNN50104.1"/>
    <property type="molecule type" value="Genomic_DNA"/>
</dbReference>
<protein>
    <submittedName>
        <fullName evidence="2">Uncharacterized protein</fullName>
    </submittedName>
</protein>
<organism evidence="2 3">
    <name type="scientific">Liparis tanakae</name>
    <name type="common">Tanaka's snailfish</name>
    <dbReference type="NCBI Taxonomy" id="230148"/>
    <lineage>
        <taxon>Eukaryota</taxon>
        <taxon>Metazoa</taxon>
        <taxon>Chordata</taxon>
        <taxon>Craniata</taxon>
        <taxon>Vertebrata</taxon>
        <taxon>Euteleostomi</taxon>
        <taxon>Actinopterygii</taxon>
        <taxon>Neopterygii</taxon>
        <taxon>Teleostei</taxon>
        <taxon>Neoteleostei</taxon>
        <taxon>Acanthomorphata</taxon>
        <taxon>Eupercaria</taxon>
        <taxon>Perciformes</taxon>
        <taxon>Cottioidei</taxon>
        <taxon>Cottales</taxon>
        <taxon>Liparidae</taxon>
        <taxon>Liparis</taxon>
    </lineage>
</organism>
<accession>A0A4Z2GBL1</accession>